<feature type="region of interest" description="Disordered" evidence="1">
    <location>
        <begin position="341"/>
        <end position="443"/>
    </location>
</feature>
<proteinExistence type="predicted"/>
<feature type="compositionally biased region" description="Basic and acidic residues" evidence="1">
    <location>
        <begin position="380"/>
        <end position="389"/>
    </location>
</feature>
<dbReference type="AlphaFoldDB" id="A0A165WVT1"/>
<reference evidence="2 3" key="1">
    <citation type="journal article" date="2016" name="Mol. Biol. Evol.">
        <title>Comparative Genomics of Early-Diverging Mushroom-Forming Fungi Provides Insights into the Origins of Lignocellulose Decay Capabilities.</title>
        <authorList>
            <person name="Nagy L.G."/>
            <person name="Riley R."/>
            <person name="Tritt A."/>
            <person name="Adam C."/>
            <person name="Daum C."/>
            <person name="Floudas D."/>
            <person name="Sun H."/>
            <person name="Yadav J.S."/>
            <person name="Pangilinan J."/>
            <person name="Larsson K.H."/>
            <person name="Matsuura K."/>
            <person name="Barry K."/>
            <person name="Labutti K."/>
            <person name="Kuo R."/>
            <person name="Ohm R.A."/>
            <person name="Bhattacharya S.S."/>
            <person name="Shirouzu T."/>
            <person name="Yoshinaga Y."/>
            <person name="Martin F.M."/>
            <person name="Grigoriev I.V."/>
            <person name="Hibbett D.S."/>
        </authorList>
    </citation>
    <scope>NUCLEOTIDE SEQUENCE [LARGE SCALE GENOMIC DNA]</scope>
    <source>
        <strain evidence="2 3">HHB10207 ss-3</strain>
    </source>
</reference>
<dbReference type="Proteomes" id="UP000076798">
    <property type="component" value="Unassembled WGS sequence"/>
</dbReference>
<organism evidence="2 3">
    <name type="scientific">Sistotremastrum suecicum HHB10207 ss-3</name>
    <dbReference type="NCBI Taxonomy" id="1314776"/>
    <lineage>
        <taxon>Eukaryota</taxon>
        <taxon>Fungi</taxon>
        <taxon>Dikarya</taxon>
        <taxon>Basidiomycota</taxon>
        <taxon>Agaricomycotina</taxon>
        <taxon>Agaricomycetes</taxon>
        <taxon>Sistotremastrales</taxon>
        <taxon>Sistotremastraceae</taxon>
        <taxon>Sistotremastrum</taxon>
    </lineage>
</organism>
<dbReference type="OrthoDB" id="2657487at2759"/>
<feature type="region of interest" description="Disordered" evidence="1">
    <location>
        <begin position="18"/>
        <end position="40"/>
    </location>
</feature>
<accession>A0A165WVT1</accession>
<feature type="compositionally biased region" description="Acidic residues" evidence="1">
    <location>
        <begin position="434"/>
        <end position="443"/>
    </location>
</feature>
<dbReference type="EMBL" id="KV428528">
    <property type="protein sequence ID" value="KZT31572.1"/>
    <property type="molecule type" value="Genomic_DNA"/>
</dbReference>
<evidence type="ECO:0000256" key="1">
    <source>
        <dbReference type="SAM" id="MobiDB-lite"/>
    </source>
</evidence>
<feature type="compositionally biased region" description="Acidic residues" evidence="1">
    <location>
        <begin position="410"/>
        <end position="420"/>
    </location>
</feature>
<feature type="compositionally biased region" description="Basic residues" evidence="1">
    <location>
        <begin position="369"/>
        <end position="379"/>
    </location>
</feature>
<sequence>MTIADRISTKVKKIVTRGKNAKVSTRATRNGLANRDRRRDAEVRSARQGKFYDAVLDFIEDQDARIAELAASLEVNFKYLRGIVLRMGGHIKISRKSNRHNAMKYVRHMKVDPELDPDEQARINDLIVVAKEASSSKVIPEHQMMQMITLLDEKKRREREGSRLVKKKWRTKSVNKTHERVSLELEALDAREDTASIAITVRTDPTHTNVPLYYAHPKLEQFITQVIGMSMNDFAFNMECFSMFSLQGLTKNANDRKSAAKSAVIAQVKEGLIKITGDKDARMEWERYHEKIVLKRRVRLVGWPFKSFSPQVLGIKDLDIALKALTSDPPTCFWQPMTPEQVEAATQKRNEEVETGAVVEKTRKERADKGKKRGAYTKKRAVEDAEKSAPARKKRVVTRSGQKKAVAVESDAEDGSDSSDDSSGSDSSASSSSSDDDDDDDDE</sequence>
<gene>
    <name evidence="2" type="ORF">SISSUDRAFT_1067654</name>
</gene>
<name>A0A165WVT1_9AGAM</name>
<keyword evidence="3" id="KW-1185">Reference proteome</keyword>
<feature type="compositionally biased region" description="Low complexity" evidence="1">
    <location>
        <begin position="421"/>
        <end position="433"/>
    </location>
</feature>
<protein>
    <submittedName>
        <fullName evidence="2">Uncharacterized protein</fullName>
    </submittedName>
</protein>
<evidence type="ECO:0000313" key="2">
    <source>
        <dbReference type="EMBL" id="KZT31572.1"/>
    </source>
</evidence>
<evidence type="ECO:0000313" key="3">
    <source>
        <dbReference type="Proteomes" id="UP000076798"/>
    </source>
</evidence>